<keyword evidence="3" id="KW-1185">Reference proteome</keyword>
<proteinExistence type="predicted"/>
<dbReference type="EMBL" id="JARQZJ010000003">
    <property type="protein sequence ID" value="KAK9870745.1"/>
    <property type="molecule type" value="Genomic_DNA"/>
</dbReference>
<evidence type="ECO:0000313" key="2">
    <source>
        <dbReference type="EMBL" id="KAK9870745.1"/>
    </source>
</evidence>
<organism evidence="2 3">
    <name type="scientific">Henosepilachna vigintioctopunctata</name>
    <dbReference type="NCBI Taxonomy" id="420089"/>
    <lineage>
        <taxon>Eukaryota</taxon>
        <taxon>Metazoa</taxon>
        <taxon>Ecdysozoa</taxon>
        <taxon>Arthropoda</taxon>
        <taxon>Hexapoda</taxon>
        <taxon>Insecta</taxon>
        <taxon>Pterygota</taxon>
        <taxon>Neoptera</taxon>
        <taxon>Endopterygota</taxon>
        <taxon>Coleoptera</taxon>
        <taxon>Polyphaga</taxon>
        <taxon>Cucujiformia</taxon>
        <taxon>Coccinelloidea</taxon>
        <taxon>Coccinellidae</taxon>
        <taxon>Epilachninae</taxon>
        <taxon>Epilachnini</taxon>
        <taxon>Henosepilachna</taxon>
    </lineage>
</organism>
<sequence>MGFSPVTVKESPVASSTGKNLTGKPRVARDTIADVYNTLQKWNVLILRDELEILTRELSKLVQKCSLVLEEISIYYDRMQALKKLDKEESPLFMSLSVDRMTKMIQVIQEAYLNEL</sequence>
<accession>A0AAW1TKU7</accession>
<name>A0AAW1TKU7_9CUCU</name>
<reference evidence="2 3" key="1">
    <citation type="submission" date="2023-03" db="EMBL/GenBank/DDBJ databases">
        <title>Genome insight into feeding habits of ladybird beetles.</title>
        <authorList>
            <person name="Li H.-S."/>
            <person name="Huang Y.-H."/>
            <person name="Pang H."/>
        </authorList>
    </citation>
    <scope>NUCLEOTIDE SEQUENCE [LARGE SCALE GENOMIC DNA]</scope>
    <source>
        <strain evidence="2">SYSU_2023b</strain>
        <tissue evidence="2">Whole body</tissue>
    </source>
</reference>
<evidence type="ECO:0000256" key="1">
    <source>
        <dbReference type="SAM" id="MobiDB-lite"/>
    </source>
</evidence>
<feature type="region of interest" description="Disordered" evidence="1">
    <location>
        <begin position="1"/>
        <end position="24"/>
    </location>
</feature>
<dbReference type="AlphaFoldDB" id="A0AAW1TKU7"/>
<evidence type="ECO:0000313" key="3">
    <source>
        <dbReference type="Proteomes" id="UP001431783"/>
    </source>
</evidence>
<dbReference type="Proteomes" id="UP001431783">
    <property type="component" value="Unassembled WGS sequence"/>
</dbReference>
<protein>
    <submittedName>
        <fullName evidence="2">Uncharacterized protein</fullName>
    </submittedName>
</protein>
<gene>
    <name evidence="2" type="ORF">WA026_008312</name>
</gene>
<comment type="caution">
    <text evidence="2">The sequence shown here is derived from an EMBL/GenBank/DDBJ whole genome shotgun (WGS) entry which is preliminary data.</text>
</comment>